<reference evidence="3 4" key="1">
    <citation type="submission" date="2013-05" db="EMBL/GenBank/DDBJ databases">
        <title>Genome assembly of Chondromyces apiculatus DSM 436.</title>
        <authorList>
            <person name="Sharma G."/>
            <person name="Khatri I."/>
            <person name="Kaur C."/>
            <person name="Mayilraj S."/>
            <person name="Subramanian S."/>
        </authorList>
    </citation>
    <scope>NUCLEOTIDE SEQUENCE [LARGE SCALE GENOMIC DNA]</scope>
    <source>
        <strain evidence="3 4">DSM 436</strain>
    </source>
</reference>
<evidence type="ECO:0000313" key="3">
    <source>
        <dbReference type="EMBL" id="EYF02784.1"/>
    </source>
</evidence>
<keyword evidence="4" id="KW-1185">Reference proteome</keyword>
<dbReference type="AlphaFoldDB" id="A0A017T0J8"/>
<sequence>MHLSQCLAVMLAPWVLALGGCSKDETATSDPTTPVTTNSAITPPLGAEPAHVPSAAGDITGVPPSTVGTGTKTNSLPTDAGVITDAGTPTDAGTSDAGKGDAGVITDAGITAPNIKACSDKCQPAFQSCLTPSFNDAGIPQIKDPAACQAALQACLQGCKP</sequence>
<feature type="compositionally biased region" description="Low complexity" evidence="1">
    <location>
        <begin position="28"/>
        <end position="37"/>
    </location>
</feature>
<keyword evidence="2" id="KW-0732">Signal</keyword>
<accession>A0A017T0J8</accession>
<feature type="compositionally biased region" description="Low complexity" evidence="1">
    <location>
        <begin position="60"/>
        <end position="73"/>
    </location>
</feature>
<evidence type="ECO:0000256" key="1">
    <source>
        <dbReference type="SAM" id="MobiDB-lite"/>
    </source>
</evidence>
<organism evidence="3 4">
    <name type="scientific">Chondromyces apiculatus DSM 436</name>
    <dbReference type="NCBI Taxonomy" id="1192034"/>
    <lineage>
        <taxon>Bacteria</taxon>
        <taxon>Pseudomonadati</taxon>
        <taxon>Myxococcota</taxon>
        <taxon>Polyangia</taxon>
        <taxon>Polyangiales</taxon>
        <taxon>Polyangiaceae</taxon>
        <taxon>Chondromyces</taxon>
    </lineage>
</organism>
<dbReference type="Proteomes" id="UP000019678">
    <property type="component" value="Unassembled WGS sequence"/>
</dbReference>
<gene>
    <name evidence="3" type="ORF">CAP_6519</name>
</gene>
<evidence type="ECO:0000313" key="4">
    <source>
        <dbReference type="Proteomes" id="UP000019678"/>
    </source>
</evidence>
<feature type="chain" id="PRO_5001499823" evidence="2">
    <location>
        <begin position="18"/>
        <end position="161"/>
    </location>
</feature>
<proteinExistence type="predicted"/>
<dbReference type="STRING" id="1192034.CAP_6519"/>
<feature type="region of interest" description="Disordered" evidence="1">
    <location>
        <begin position="25"/>
        <end position="99"/>
    </location>
</feature>
<evidence type="ECO:0000256" key="2">
    <source>
        <dbReference type="SAM" id="SignalP"/>
    </source>
</evidence>
<protein>
    <submittedName>
        <fullName evidence="3">Uncharacterized protein</fullName>
    </submittedName>
</protein>
<feature type="signal peptide" evidence="2">
    <location>
        <begin position="1"/>
        <end position="17"/>
    </location>
</feature>
<name>A0A017T0J8_9BACT</name>
<comment type="caution">
    <text evidence="3">The sequence shown here is derived from an EMBL/GenBank/DDBJ whole genome shotgun (WGS) entry which is preliminary data.</text>
</comment>
<dbReference type="EMBL" id="ASRX01000055">
    <property type="protein sequence ID" value="EYF02784.1"/>
    <property type="molecule type" value="Genomic_DNA"/>
</dbReference>